<proteinExistence type="predicted"/>
<comment type="caution">
    <text evidence="1">The sequence shown here is derived from an EMBL/GenBank/DDBJ whole genome shotgun (WGS) entry which is preliminary data.</text>
</comment>
<accession>A0A151AQK7</accession>
<sequence length="175" mass="20448">MEVIKLLEYLQEIIETSHSLPIVGKIVVDRKEIIDIIEQIINYLPDEFKKAQWICNEKERILKDAYAQAEQIKIDSYEILKKEIEKHSITKEAEIRAKEIIASAKKDSKIIRIGAREYADEILCELEKEISIKSEQMLLSIKQRTEEYIKNLEASTSSITNTIRENIKELRDTVK</sequence>
<gene>
    <name evidence="1" type="ORF">CLCOL_05620</name>
</gene>
<keyword evidence="2" id="KW-1185">Reference proteome</keyword>
<dbReference type="STRING" id="1121305.CLCOL_05620"/>
<protein>
    <recommendedName>
        <fullName evidence="3">ATPase</fullName>
    </recommendedName>
</protein>
<dbReference type="AlphaFoldDB" id="A0A151AQK7"/>
<reference evidence="1 2" key="1">
    <citation type="submission" date="2016-02" db="EMBL/GenBank/DDBJ databases">
        <title>Genome sequence of Clostridium colicanis DSM 13634.</title>
        <authorList>
            <person name="Poehlein A."/>
            <person name="Daniel R."/>
        </authorList>
    </citation>
    <scope>NUCLEOTIDE SEQUENCE [LARGE SCALE GENOMIC DNA]</scope>
    <source>
        <strain evidence="1 2">DSM 13634</strain>
    </source>
</reference>
<dbReference type="RefSeq" id="WP_061857489.1">
    <property type="nucleotide sequence ID" value="NZ_LTBB01000002.1"/>
</dbReference>
<evidence type="ECO:0008006" key="3">
    <source>
        <dbReference type="Google" id="ProtNLM"/>
    </source>
</evidence>
<dbReference type="EMBL" id="LTBB01000002">
    <property type="protein sequence ID" value="KYH29924.1"/>
    <property type="molecule type" value="Genomic_DNA"/>
</dbReference>
<dbReference type="Proteomes" id="UP000075374">
    <property type="component" value="Unassembled WGS sequence"/>
</dbReference>
<evidence type="ECO:0000313" key="2">
    <source>
        <dbReference type="Proteomes" id="UP000075374"/>
    </source>
</evidence>
<evidence type="ECO:0000313" key="1">
    <source>
        <dbReference type="EMBL" id="KYH29924.1"/>
    </source>
</evidence>
<dbReference type="PATRIC" id="fig|1121305.3.peg.567"/>
<organism evidence="1 2">
    <name type="scientific">Clostridium colicanis DSM 13634</name>
    <dbReference type="NCBI Taxonomy" id="1121305"/>
    <lineage>
        <taxon>Bacteria</taxon>
        <taxon>Bacillati</taxon>
        <taxon>Bacillota</taxon>
        <taxon>Clostridia</taxon>
        <taxon>Eubacteriales</taxon>
        <taxon>Clostridiaceae</taxon>
        <taxon>Clostridium</taxon>
    </lineage>
</organism>
<name>A0A151AQK7_9CLOT</name>